<dbReference type="RefSeq" id="WP_140008155.1">
    <property type="nucleotide sequence ID" value="NZ_JBHMDG010000008.1"/>
</dbReference>
<sequence>MSSPAVPPADVTQRSPHGDKSVVQDEQTLIAQTTAGRREGDDSRDAVRELLRRAAERNRHALDRLAR</sequence>
<organism evidence="2 3">
    <name type="scientific">Nocardioides plantarum</name>
    <dbReference type="NCBI Taxonomy" id="29299"/>
    <lineage>
        <taxon>Bacteria</taxon>
        <taxon>Bacillati</taxon>
        <taxon>Actinomycetota</taxon>
        <taxon>Actinomycetes</taxon>
        <taxon>Propionibacteriales</taxon>
        <taxon>Nocardioidaceae</taxon>
        <taxon>Nocardioides</taxon>
    </lineage>
</organism>
<feature type="compositionally biased region" description="Basic and acidic residues" evidence="1">
    <location>
        <begin position="36"/>
        <end position="45"/>
    </location>
</feature>
<proteinExistence type="predicted"/>
<accession>A0ABV5K7F9</accession>
<evidence type="ECO:0000313" key="3">
    <source>
        <dbReference type="Proteomes" id="UP001589750"/>
    </source>
</evidence>
<comment type="caution">
    <text evidence="2">The sequence shown here is derived from an EMBL/GenBank/DDBJ whole genome shotgun (WGS) entry which is preliminary data.</text>
</comment>
<feature type="region of interest" description="Disordered" evidence="1">
    <location>
        <begin position="1"/>
        <end position="45"/>
    </location>
</feature>
<evidence type="ECO:0000256" key="1">
    <source>
        <dbReference type="SAM" id="MobiDB-lite"/>
    </source>
</evidence>
<feature type="compositionally biased region" description="Polar residues" evidence="1">
    <location>
        <begin position="24"/>
        <end position="35"/>
    </location>
</feature>
<protein>
    <submittedName>
        <fullName evidence="2">Uncharacterized protein</fullName>
    </submittedName>
</protein>
<gene>
    <name evidence="2" type="ORF">ACFFRI_06420</name>
</gene>
<keyword evidence="3" id="KW-1185">Reference proteome</keyword>
<evidence type="ECO:0000313" key="2">
    <source>
        <dbReference type="EMBL" id="MFB9312674.1"/>
    </source>
</evidence>
<name>A0ABV5K7F9_9ACTN</name>
<reference evidence="2 3" key="1">
    <citation type="submission" date="2024-09" db="EMBL/GenBank/DDBJ databases">
        <authorList>
            <person name="Sun Q."/>
            <person name="Mori K."/>
        </authorList>
    </citation>
    <scope>NUCLEOTIDE SEQUENCE [LARGE SCALE GENOMIC DNA]</scope>
    <source>
        <strain evidence="2 3">JCM 9626</strain>
    </source>
</reference>
<dbReference type="EMBL" id="JBHMDG010000008">
    <property type="protein sequence ID" value="MFB9312674.1"/>
    <property type="molecule type" value="Genomic_DNA"/>
</dbReference>
<dbReference type="Proteomes" id="UP001589750">
    <property type="component" value="Unassembled WGS sequence"/>
</dbReference>